<accession>A0A914RYM4</accession>
<proteinExistence type="predicted"/>
<keyword evidence="1" id="KW-0812">Transmembrane</keyword>
<evidence type="ECO:0000313" key="2">
    <source>
        <dbReference type="Proteomes" id="UP000887564"/>
    </source>
</evidence>
<sequence>MWSAHSEPSYLNVSNTVSTAKLFAISHSTISLLFSLSNLLYFCNCADCTKKAKLPSFFPIPLCESLIGLPIILS</sequence>
<dbReference type="WBParaSite" id="PEQ_0001143301-mRNA-1">
    <property type="protein sequence ID" value="PEQ_0001143301-mRNA-1"/>
    <property type="gene ID" value="PEQ_0001143301"/>
</dbReference>
<organism evidence="2 3">
    <name type="scientific">Parascaris equorum</name>
    <name type="common">Equine roundworm</name>
    <dbReference type="NCBI Taxonomy" id="6256"/>
    <lineage>
        <taxon>Eukaryota</taxon>
        <taxon>Metazoa</taxon>
        <taxon>Ecdysozoa</taxon>
        <taxon>Nematoda</taxon>
        <taxon>Chromadorea</taxon>
        <taxon>Rhabditida</taxon>
        <taxon>Spirurina</taxon>
        <taxon>Ascaridomorpha</taxon>
        <taxon>Ascaridoidea</taxon>
        <taxon>Ascarididae</taxon>
        <taxon>Parascaris</taxon>
    </lineage>
</organism>
<keyword evidence="1" id="KW-1133">Transmembrane helix</keyword>
<keyword evidence="1" id="KW-0472">Membrane</keyword>
<dbReference type="Proteomes" id="UP000887564">
    <property type="component" value="Unplaced"/>
</dbReference>
<evidence type="ECO:0000256" key="1">
    <source>
        <dbReference type="SAM" id="Phobius"/>
    </source>
</evidence>
<evidence type="ECO:0000313" key="3">
    <source>
        <dbReference type="WBParaSite" id="PEQ_0001143301-mRNA-1"/>
    </source>
</evidence>
<dbReference type="AlphaFoldDB" id="A0A914RYM4"/>
<protein>
    <submittedName>
        <fullName evidence="3">Ovule protein</fullName>
    </submittedName>
</protein>
<reference evidence="3" key="1">
    <citation type="submission" date="2022-11" db="UniProtKB">
        <authorList>
            <consortium name="WormBaseParasite"/>
        </authorList>
    </citation>
    <scope>IDENTIFICATION</scope>
</reference>
<keyword evidence="2" id="KW-1185">Reference proteome</keyword>
<feature type="transmembrane region" description="Helical" evidence="1">
    <location>
        <begin position="20"/>
        <end position="42"/>
    </location>
</feature>
<name>A0A914RYM4_PAREQ</name>